<dbReference type="Proteomes" id="UP000664034">
    <property type="component" value="Unassembled WGS sequence"/>
</dbReference>
<dbReference type="RefSeq" id="WP_207363199.1">
    <property type="nucleotide sequence ID" value="NZ_JAFMYV010000002.1"/>
</dbReference>
<dbReference type="SUPFAM" id="SSF53335">
    <property type="entry name" value="S-adenosyl-L-methionine-dependent methyltransferases"/>
    <property type="match status" value="1"/>
</dbReference>
<name>A0A939GE85_9BACT</name>
<sequence length="246" mass="28145">MTKLYSDLAYLYDALYQTFIDYDAEFSLYKRLLQKQKAKSVLEIGCGSGHLAGRFVAAGYDYTGVDISQQMLELAQKRCPEVHFEQADMRTLRLERVYDAILITARSLSYILTNADVLSTFRQLKNHLASTGTLHFDFIDAASFLPDLNPDTVVEHRALYGGQVYLRQSRYTPNLTTSFGWDWHSDFFIEVPGQPLQPIAQDDATLRAFLPDEIKLLLQLADLTVFAEKRQSTYAFDTWIFSARHA</sequence>
<evidence type="ECO:0000256" key="1">
    <source>
        <dbReference type="ARBA" id="ARBA00022603"/>
    </source>
</evidence>
<dbReference type="GO" id="GO:0008168">
    <property type="term" value="F:methyltransferase activity"/>
    <property type="evidence" value="ECO:0007669"/>
    <property type="project" value="UniProtKB-KW"/>
</dbReference>
<dbReference type="GO" id="GO:0032259">
    <property type="term" value="P:methylation"/>
    <property type="evidence" value="ECO:0007669"/>
    <property type="project" value="UniProtKB-KW"/>
</dbReference>
<comment type="caution">
    <text evidence="4">The sequence shown here is derived from an EMBL/GenBank/DDBJ whole genome shotgun (WGS) entry which is preliminary data.</text>
</comment>
<dbReference type="AlphaFoldDB" id="A0A939GE85"/>
<organism evidence="4 5">
    <name type="scientific">Fibrella rubiginis</name>
    <dbReference type="NCBI Taxonomy" id="2817060"/>
    <lineage>
        <taxon>Bacteria</taxon>
        <taxon>Pseudomonadati</taxon>
        <taxon>Bacteroidota</taxon>
        <taxon>Cytophagia</taxon>
        <taxon>Cytophagales</taxon>
        <taxon>Spirosomataceae</taxon>
        <taxon>Fibrella</taxon>
    </lineage>
</organism>
<dbReference type="Gene3D" id="3.40.50.150">
    <property type="entry name" value="Vaccinia Virus protein VP39"/>
    <property type="match status" value="1"/>
</dbReference>
<evidence type="ECO:0000313" key="5">
    <source>
        <dbReference type="Proteomes" id="UP000664034"/>
    </source>
</evidence>
<proteinExistence type="predicted"/>
<keyword evidence="5" id="KW-1185">Reference proteome</keyword>
<dbReference type="InterPro" id="IPR029063">
    <property type="entry name" value="SAM-dependent_MTases_sf"/>
</dbReference>
<protein>
    <submittedName>
        <fullName evidence="4">Class I SAM-dependent methyltransferase</fullName>
    </submittedName>
</protein>
<dbReference type="PANTHER" id="PTHR43861">
    <property type="entry name" value="TRANS-ACONITATE 2-METHYLTRANSFERASE-RELATED"/>
    <property type="match status" value="1"/>
</dbReference>
<dbReference type="CDD" id="cd02440">
    <property type="entry name" value="AdoMet_MTases"/>
    <property type="match status" value="1"/>
</dbReference>
<dbReference type="Gene3D" id="2.20.130.10">
    <property type="entry name" value="CAC2371-like domains"/>
    <property type="match status" value="1"/>
</dbReference>
<gene>
    <name evidence="4" type="ORF">J2I47_03595</name>
</gene>
<dbReference type="EMBL" id="JAFMYV010000002">
    <property type="protein sequence ID" value="MBO0935624.1"/>
    <property type="molecule type" value="Genomic_DNA"/>
</dbReference>
<evidence type="ECO:0000256" key="2">
    <source>
        <dbReference type="ARBA" id="ARBA00022679"/>
    </source>
</evidence>
<dbReference type="Pfam" id="PF13649">
    <property type="entry name" value="Methyltransf_25"/>
    <property type="match status" value="1"/>
</dbReference>
<evidence type="ECO:0000259" key="3">
    <source>
        <dbReference type="Pfam" id="PF13649"/>
    </source>
</evidence>
<evidence type="ECO:0000313" key="4">
    <source>
        <dbReference type="EMBL" id="MBO0935624.1"/>
    </source>
</evidence>
<keyword evidence="2" id="KW-0808">Transferase</keyword>
<dbReference type="PANTHER" id="PTHR43861:SF1">
    <property type="entry name" value="TRANS-ACONITATE 2-METHYLTRANSFERASE"/>
    <property type="match status" value="1"/>
</dbReference>
<reference evidence="4" key="1">
    <citation type="submission" date="2021-03" db="EMBL/GenBank/DDBJ databases">
        <title>Fibrella sp. HMF5335 genome sequencing and assembly.</title>
        <authorList>
            <person name="Kang H."/>
            <person name="Kim H."/>
            <person name="Bae S."/>
            <person name="Joh K."/>
        </authorList>
    </citation>
    <scope>NUCLEOTIDE SEQUENCE</scope>
    <source>
        <strain evidence="4">HMF5335</strain>
    </source>
</reference>
<dbReference type="InterPro" id="IPR041698">
    <property type="entry name" value="Methyltransf_25"/>
</dbReference>
<accession>A0A939GE85</accession>
<feature type="domain" description="Methyltransferase" evidence="3">
    <location>
        <begin position="41"/>
        <end position="132"/>
    </location>
</feature>
<keyword evidence="1 4" id="KW-0489">Methyltransferase</keyword>